<dbReference type="EMBL" id="JAFEJA010000001">
    <property type="protein sequence ID" value="MBM9617444.1"/>
    <property type="molecule type" value="Genomic_DNA"/>
</dbReference>
<dbReference type="Gene3D" id="3.90.1200.10">
    <property type="match status" value="1"/>
</dbReference>
<name>A0ABS2UJL1_9ACTN</name>
<dbReference type="SUPFAM" id="SSF56112">
    <property type="entry name" value="Protein kinase-like (PK-like)"/>
    <property type="match status" value="1"/>
</dbReference>
<proteinExistence type="predicted"/>
<dbReference type="InterPro" id="IPR011009">
    <property type="entry name" value="Kinase-like_dom_sf"/>
</dbReference>
<feature type="domain" description="Aminoglycoside phosphotransferase" evidence="1">
    <location>
        <begin position="38"/>
        <end position="294"/>
    </location>
</feature>
<dbReference type="PANTHER" id="PTHR21310">
    <property type="entry name" value="AMINOGLYCOSIDE PHOSPHOTRANSFERASE-RELATED-RELATED"/>
    <property type="match status" value="1"/>
</dbReference>
<keyword evidence="3" id="KW-1185">Reference proteome</keyword>
<dbReference type="InterPro" id="IPR051678">
    <property type="entry name" value="AGP_Transferase"/>
</dbReference>
<accession>A0ABS2UJL1</accession>
<dbReference type="InterPro" id="IPR002575">
    <property type="entry name" value="Aminoglycoside_PTrfase"/>
</dbReference>
<dbReference type="RefSeq" id="WP_205371831.1">
    <property type="nucleotide sequence ID" value="NZ_JAFEJA010000001.1"/>
</dbReference>
<dbReference type="Pfam" id="PF01636">
    <property type="entry name" value="APH"/>
    <property type="match status" value="1"/>
</dbReference>
<comment type="caution">
    <text evidence="2">The sequence shown here is derived from an EMBL/GenBank/DDBJ whole genome shotgun (WGS) entry which is preliminary data.</text>
</comment>
<sequence length="344" mass="36379">MGEAAHTVRDGAADGETRTDALLAAAGAAGADVTGRVPLTGGTYNTVVRADLADGRRWVVKIPPPAGTCGLSYEKDLLRAEAEFCSRAAALGDVPVPELVHAAFGPSDPGGPGMVTTHRPGTAWHECAGTMDDTERRRLRGLLGQGVARLHTVTGPGYGYPGGGLGPLAPTWGEAFTAMTDALLADAGRHLPEPPLPLDRIRRRFAAARPVLDDVTRPALVHFDLWQGNLLVDGPPGRRVLSGIVDGERMFWGDPVADFVSLALFEDIGDDADFLAGYAQAGGPAVLDDPARLRLALYRAYLYLIMLVEAGPRGYGTEQRAWLRGTVEPLFTAALTEAADRTGR</sequence>
<evidence type="ECO:0000259" key="1">
    <source>
        <dbReference type="Pfam" id="PF01636"/>
    </source>
</evidence>
<evidence type="ECO:0000313" key="3">
    <source>
        <dbReference type="Proteomes" id="UP000664109"/>
    </source>
</evidence>
<organism evidence="2 3">
    <name type="scientific">Streptomyces zhihengii</name>
    <dbReference type="NCBI Taxonomy" id="1818004"/>
    <lineage>
        <taxon>Bacteria</taxon>
        <taxon>Bacillati</taxon>
        <taxon>Actinomycetota</taxon>
        <taxon>Actinomycetes</taxon>
        <taxon>Kitasatosporales</taxon>
        <taxon>Streptomycetaceae</taxon>
        <taxon>Streptomyces</taxon>
    </lineage>
</organism>
<dbReference type="PANTHER" id="PTHR21310:SF15">
    <property type="entry name" value="AMINOGLYCOSIDE PHOSPHOTRANSFERASE DOMAIN-CONTAINING PROTEIN"/>
    <property type="match status" value="1"/>
</dbReference>
<dbReference type="Gene3D" id="3.30.200.20">
    <property type="entry name" value="Phosphorylase Kinase, domain 1"/>
    <property type="match status" value="1"/>
</dbReference>
<evidence type="ECO:0000313" key="2">
    <source>
        <dbReference type="EMBL" id="MBM9617444.1"/>
    </source>
</evidence>
<dbReference type="Proteomes" id="UP000664109">
    <property type="component" value="Unassembled WGS sequence"/>
</dbReference>
<gene>
    <name evidence="2" type="ORF">JE024_01590</name>
</gene>
<reference evidence="2 3" key="1">
    <citation type="journal article" date="2016" name="Arch. Microbiol.">
        <title>Streptomyces zhihengii sp. nov., isolated from rhizospheric soil of Psammosilene tunicoides.</title>
        <authorList>
            <person name="Huang M.J."/>
            <person name="Fei J.J."/>
            <person name="Salam N."/>
            <person name="Kim C.J."/>
            <person name="Hozzein W.N."/>
            <person name="Xiao M."/>
            <person name="Huang H.Q."/>
            <person name="Li W.J."/>
        </authorList>
    </citation>
    <scope>NUCLEOTIDE SEQUENCE [LARGE SCALE GENOMIC DNA]</scope>
    <source>
        <strain evidence="2 3">YIM T102</strain>
    </source>
</reference>
<protein>
    <submittedName>
        <fullName evidence="2">Aminoglycoside phosphotransferase family protein</fullName>
    </submittedName>
</protein>